<evidence type="ECO:0000313" key="4">
    <source>
        <dbReference type="Proteomes" id="UP000323597"/>
    </source>
</evidence>
<dbReference type="Pfam" id="PF01287">
    <property type="entry name" value="eIF-5a"/>
    <property type="match status" value="1"/>
</dbReference>
<gene>
    <name evidence="3" type="ORF">E1A91_D04G175100v1</name>
</gene>
<feature type="domain" description="Translation initiation factor 5A C-terminal" evidence="2">
    <location>
        <begin position="86"/>
        <end position="111"/>
    </location>
</feature>
<evidence type="ECO:0000313" key="3">
    <source>
        <dbReference type="EMBL" id="TYI87994.1"/>
    </source>
</evidence>
<dbReference type="InterPro" id="IPR020189">
    <property type="entry name" value="IF5A_C"/>
</dbReference>
<feature type="region of interest" description="Disordered" evidence="1">
    <location>
        <begin position="32"/>
        <end position="52"/>
    </location>
</feature>
<evidence type="ECO:0000256" key="1">
    <source>
        <dbReference type="SAM" id="MobiDB-lite"/>
    </source>
</evidence>
<dbReference type="GO" id="GO:0003723">
    <property type="term" value="F:RNA binding"/>
    <property type="evidence" value="ECO:0007669"/>
    <property type="project" value="InterPro"/>
</dbReference>
<proteinExistence type="predicted"/>
<dbReference type="Gene3D" id="2.40.50.140">
    <property type="entry name" value="Nucleic acid-binding proteins"/>
    <property type="match status" value="1"/>
</dbReference>
<dbReference type="GO" id="GO:0045901">
    <property type="term" value="P:positive regulation of translational elongation"/>
    <property type="evidence" value="ECO:0007669"/>
    <property type="project" value="InterPro"/>
</dbReference>
<evidence type="ECO:0000259" key="2">
    <source>
        <dbReference type="Pfam" id="PF01287"/>
    </source>
</evidence>
<dbReference type="GO" id="GO:0003746">
    <property type="term" value="F:translation elongation factor activity"/>
    <property type="evidence" value="ECO:0007669"/>
    <property type="project" value="InterPro"/>
</dbReference>
<dbReference type="GO" id="GO:0043022">
    <property type="term" value="F:ribosome binding"/>
    <property type="evidence" value="ECO:0007669"/>
    <property type="project" value="InterPro"/>
</dbReference>
<name>A0A5D2VF31_GOSMU</name>
<dbReference type="GO" id="GO:0045905">
    <property type="term" value="P:positive regulation of translational termination"/>
    <property type="evidence" value="ECO:0007669"/>
    <property type="project" value="InterPro"/>
</dbReference>
<dbReference type="Proteomes" id="UP000323597">
    <property type="component" value="Chromosome D04"/>
</dbReference>
<organism evidence="3 4">
    <name type="scientific">Gossypium mustelinum</name>
    <name type="common">Cotton</name>
    <name type="synonym">Gossypium caicoense</name>
    <dbReference type="NCBI Taxonomy" id="34275"/>
    <lineage>
        <taxon>Eukaryota</taxon>
        <taxon>Viridiplantae</taxon>
        <taxon>Streptophyta</taxon>
        <taxon>Embryophyta</taxon>
        <taxon>Tracheophyta</taxon>
        <taxon>Spermatophyta</taxon>
        <taxon>Magnoliopsida</taxon>
        <taxon>eudicotyledons</taxon>
        <taxon>Gunneridae</taxon>
        <taxon>Pentapetalae</taxon>
        <taxon>rosids</taxon>
        <taxon>malvids</taxon>
        <taxon>Malvales</taxon>
        <taxon>Malvaceae</taxon>
        <taxon>Malvoideae</taxon>
        <taxon>Gossypium</taxon>
    </lineage>
</organism>
<dbReference type="InterPro" id="IPR012340">
    <property type="entry name" value="NA-bd_OB-fold"/>
</dbReference>
<keyword evidence="4" id="KW-1185">Reference proteome</keyword>
<dbReference type="EMBL" id="CM017652">
    <property type="protein sequence ID" value="TYI87994.1"/>
    <property type="molecule type" value="Genomic_DNA"/>
</dbReference>
<sequence>MIEDDQGSAQGISDGFQKFYSDRFDLSSKEKECKNFGPQKDGDGDGCSNFLQQLPGSLPGVQSYEGFAKNIGGDADAPVHSMTHEDGFAEGKDLVVPVMSAMGEEQICALKDIGPK</sequence>
<accession>A0A5D2VF31</accession>
<protein>
    <recommendedName>
        <fullName evidence="2">Translation initiation factor 5A C-terminal domain-containing protein</fullName>
    </recommendedName>
</protein>
<dbReference type="AlphaFoldDB" id="A0A5D2VF31"/>
<reference evidence="3 4" key="1">
    <citation type="submission" date="2019-07" db="EMBL/GenBank/DDBJ databases">
        <title>WGS assembly of Gossypium mustelinum.</title>
        <authorList>
            <person name="Chen Z.J."/>
            <person name="Sreedasyam A."/>
            <person name="Ando A."/>
            <person name="Song Q."/>
            <person name="De L."/>
            <person name="Hulse-Kemp A."/>
            <person name="Ding M."/>
            <person name="Ye W."/>
            <person name="Kirkbride R."/>
            <person name="Jenkins J."/>
            <person name="Plott C."/>
            <person name="Lovell J."/>
            <person name="Lin Y.-M."/>
            <person name="Vaughn R."/>
            <person name="Liu B."/>
            <person name="Li W."/>
            <person name="Simpson S."/>
            <person name="Scheffler B."/>
            <person name="Saski C."/>
            <person name="Grover C."/>
            <person name="Hu G."/>
            <person name="Conover J."/>
            <person name="Carlson J."/>
            <person name="Shu S."/>
            <person name="Boston L."/>
            <person name="Williams M."/>
            <person name="Peterson D."/>
            <person name="Mcgee K."/>
            <person name="Jones D."/>
            <person name="Wendel J."/>
            <person name="Stelly D."/>
            <person name="Grimwood J."/>
            <person name="Schmutz J."/>
        </authorList>
    </citation>
    <scope>NUCLEOTIDE SEQUENCE [LARGE SCALE GENOMIC DNA]</scope>
    <source>
        <strain evidence="3">1408120.09</strain>
    </source>
</reference>